<evidence type="ECO:0008006" key="3">
    <source>
        <dbReference type="Google" id="ProtNLM"/>
    </source>
</evidence>
<dbReference type="AlphaFoldDB" id="A0A1A9WL45"/>
<organism evidence="1 2">
    <name type="scientific">Glossina brevipalpis</name>
    <dbReference type="NCBI Taxonomy" id="37001"/>
    <lineage>
        <taxon>Eukaryota</taxon>
        <taxon>Metazoa</taxon>
        <taxon>Ecdysozoa</taxon>
        <taxon>Arthropoda</taxon>
        <taxon>Hexapoda</taxon>
        <taxon>Insecta</taxon>
        <taxon>Pterygota</taxon>
        <taxon>Neoptera</taxon>
        <taxon>Endopterygota</taxon>
        <taxon>Diptera</taxon>
        <taxon>Brachycera</taxon>
        <taxon>Muscomorpha</taxon>
        <taxon>Hippoboscoidea</taxon>
        <taxon>Glossinidae</taxon>
        <taxon>Glossina</taxon>
    </lineage>
</organism>
<reference evidence="2" key="1">
    <citation type="submission" date="2014-03" db="EMBL/GenBank/DDBJ databases">
        <authorList>
            <person name="Aksoy S."/>
            <person name="Warren W."/>
            <person name="Wilson R.K."/>
        </authorList>
    </citation>
    <scope>NUCLEOTIDE SEQUENCE [LARGE SCALE GENOMIC DNA]</scope>
    <source>
        <strain evidence="2">IAEA</strain>
    </source>
</reference>
<protein>
    <recommendedName>
        <fullName evidence="3">Rab-GAP TBC domain-containing protein</fullName>
    </recommendedName>
</protein>
<accession>A0A1A9WL45</accession>
<evidence type="ECO:0000313" key="1">
    <source>
        <dbReference type="EnsemblMetazoa" id="GBRI023523-PA"/>
    </source>
</evidence>
<sequence>MITLKFSISGKEPALRTFTEIKQLLDQTKKREVKNILRENSWPINSPIRSQLWPTLCGQHQSKPQMVDGFYWEMVHQVFGTTELSEKPIMLPAFVDAAHCLPYHLTRTGRSVADRIVNVLAYDCPDITYSPVLYPITSILLHFMSARLKLVAKVASSRKTPCADIPKDIFQIGRKIY</sequence>
<dbReference type="Proteomes" id="UP000091820">
    <property type="component" value="Unassembled WGS sequence"/>
</dbReference>
<keyword evidence="2" id="KW-1185">Reference proteome</keyword>
<dbReference type="EnsemblMetazoa" id="GBRI023523-RA">
    <property type="protein sequence ID" value="GBRI023523-PA"/>
    <property type="gene ID" value="GBRI023523"/>
</dbReference>
<dbReference type="VEuPathDB" id="VectorBase:GBRI023523"/>
<proteinExistence type="predicted"/>
<name>A0A1A9WL45_9MUSC</name>
<dbReference type="STRING" id="37001.A0A1A9WL45"/>
<reference evidence="1" key="2">
    <citation type="submission" date="2020-05" db="UniProtKB">
        <authorList>
            <consortium name="EnsemblMetazoa"/>
        </authorList>
    </citation>
    <scope>IDENTIFICATION</scope>
    <source>
        <strain evidence="1">IAEA</strain>
    </source>
</reference>
<evidence type="ECO:0000313" key="2">
    <source>
        <dbReference type="Proteomes" id="UP000091820"/>
    </source>
</evidence>